<dbReference type="GeneID" id="34595671"/>
<dbReference type="RefSeq" id="XP_022517093.1">
    <property type="nucleotide sequence ID" value="XM_022650479.1"/>
</dbReference>
<dbReference type="Proteomes" id="UP000077002">
    <property type="component" value="Unassembled WGS sequence"/>
</dbReference>
<proteinExistence type="predicted"/>
<name>A0A177FMW4_9EURO</name>
<evidence type="ECO:0000313" key="3">
    <source>
        <dbReference type="Proteomes" id="UP000077002"/>
    </source>
</evidence>
<evidence type="ECO:0000313" key="2">
    <source>
        <dbReference type="EMBL" id="OAG45141.1"/>
    </source>
</evidence>
<accession>A0A177FMW4</accession>
<dbReference type="EMBL" id="LVKK01000002">
    <property type="protein sequence ID" value="OAG45141.1"/>
    <property type="molecule type" value="Genomic_DNA"/>
</dbReference>
<feature type="region of interest" description="Disordered" evidence="1">
    <location>
        <begin position="62"/>
        <end position="120"/>
    </location>
</feature>
<protein>
    <recommendedName>
        <fullName evidence="4">Myb-like domain-containing protein</fullName>
    </recommendedName>
</protein>
<keyword evidence="3" id="KW-1185">Reference proteome</keyword>
<comment type="caution">
    <text evidence="2">The sequence shown here is derived from an EMBL/GenBank/DDBJ whole genome shotgun (WGS) entry which is preliminary data.</text>
</comment>
<reference evidence="2 3" key="1">
    <citation type="submission" date="2016-03" db="EMBL/GenBank/DDBJ databases">
        <title>Draft genome sequence of the Fonsecaea monophora CBS 269.37.</title>
        <authorList>
            <person name="Bombassaro A."/>
            <person name="Vinicius W.A."/>
            <person name="De Hoog S."/>
            <person name="Sun J."/>
            <person name="Souza E.M."/>
            <person name="Raittz R.T."/>
            <person name="Costa F."/>
            <person name="Leao A.C."/>
            <person name="Tadra-Sfeir M.Z."/>
            <person name="Baura V."/>
            <person name="Balsanelli E."/>
            <person name="Pedrosa F.O."/>
            <person name="Moreno L.F."/>
            <person name="Steffens M.B."/>
            <person name="Xi L."/>
            <person name="Bocca A.L."/>
            <person name="Felipe M.S."/>
            <person name="Teixeira M."/>
            <person name="Telles Filho F.Q."/>
            <person name="Azevedo C.M."/>
            <person name="Gomes R."/>
            <person name="Vicente V.A."/>
        </authorList>
    </citation>
    <scope>NUCLEOTIDE SEQUENCE [LARGE SCALE GENOMIC DNA]</scope>
    <source>
        <strain evidence="2 3">CBS 269.37</strain>
    </source>
</reference>
<gene>
    <name evidence="2" type="ORF">AYO21_00489</name>
</gene>
<evidence type="ECO:0000256" key="1">
    <source>
        <dbReference type="SAM" id="MobiDB-lite"/>
    </source>
</evidence>
<sequence length="147" mass="16093">MSNPWNDATEKLLLFSMIEEPDNCSRAKFEQAAVAIGGGVSANACRQKFYKLKKESEKLLQQDDAALSGDPATPVKEKTTKTPTSKPASGRKRKGTDGDGEEVNTAVKRKRNVKKEAPADAWIEVKTKIEEDESAAVKGEVEHSEDE</sequence>
<organism evidence="2 3">
    <name type="scientific">Fonsecaea monophora</name>
    <dbReference type="NCBI Taxonomy" id="254056"/>
    <lineage>
        <taxon>Eukaryota</taxon>
        <taxon>Fungi</taxon>
        <taxon>Dikarya</taxon>
        <taxon>Ascomycota</taxon>
        <taxon>Pezizomycotina</taxon>
        <taxon>Eurotiomycetes</taxon>
        <taxon>Chaetothyriomycetidae</taxon>
        <taxon>Chaetothyriales</taxon>
        <taxon>Herpotrichiellaceae</taxon>
        <taxon>Fonsecaea</taxon>
    </lineage>
</organism>
<dbReference type="OrthoDB" id="4160433at2759"/>
<evidence type="ECO:0008006" key="4">
    <source>
        <dbReference type="Google" id="ProtNLM"/>
    </source>
</evidence>
<dbReference type="AlphaFoldDB" id="A0A177FMW4"/>